<reference evidence="11" key="1">
    <citation type="submission" date="2018-02" db="EMBL/GenBank/DDBJ databases">
        <title>Genome sequence of Desulfocucumis palustris strain NAW-5.</title>
        <authorList>
            <person name="Watanabe M."/>
            <person name="Kojima H."/>
            <person name="Fukui M."/>
        </authorList>
    </citation>
    <scope>NUCLEOTIDE SEQUENCE [LARGE SCALE GENOMIC DNA]</scope>
    <source>
        <strain evidence="11">NAW-5</strain>
    </source>
</reference>
<evidence type="ECO:0000256" key="8">
    <source>
        <dbReference type="ARBA" id="ARBA00037998"/>
    </source>
</evidence>
<sequence length="285" mass="30522">MFLQNLVNGIFVGAMYGLTASGLSLIFGVLNIVNFAHGEFIMIGMYITYFAGALLGVNPILSVLISVPVMLILGVLVERFLINRIINSSDMAQIFLTVGLGLVLSNLALIFIGGNYYSVRVGYATESLKLGSLLIGKASFLTFIVTVITFIVVSMMLKYTFIGKAIRATSQDRTTAQLMGVNTGFIYTVAFGLGMVLVAISAALLTIMFPVYPNIGNHFVVICFVIVVLGGLGSLPGALVGGVIVGVIEILCGYYFSMGWKDVVPFLVLIICLLVRPQGIFGTRT</sequence>
<dbReference type="InterPro" id="IPR052157">
    <property type="entry name" value="BCAA_transport_permease"/>
</dbReference>
<gene>
    <name evidence="10" type="ORF">DCCM_4049</name>
</gene>
<feature type="transmembrane region" description="Helical" evidence="9">
    <location>
        <begin position="40"/>
        <end position="57"/>
    </location>
</feature>
<feature type="transmembrane region" description="Helical" evidence="9">
    <location>
        <begin position="138"/>
        <end position="157"/>
    </location>
</feature>
<dbReference type="Proteomes" id="UP000239549">
    <property type="component" value="Unassembled WGS sequence"/>
</dbReference>
<proteinExistence type="inferred from homology"/>
<dbReference type="EMBL" id="BFAV01000154">
    <property type="protein sequence ID" value="GBF34929.1"/>
    <property type="molecule type" value="Genomic_DNA"/>
</dbReference>
<keyword evidence="5" id="KW-0029">Amino-acid transport</keyword>
<organism evidence="10 11">
    <name type="scientific">Desulfocucumis palustris</name>
    <dbReference type="NCBI Taxonomy" id="1898651"/>
    <lineage>
        <taxon>Bacteria</taxon>
        <taxon>Bacillati</taxon>
        <taxon>Bacillota</taxon>
        <taxon>Clostridia</taxon>
        <taxon>Eubacteriales</taxon>
        <taxon>Desulfocucumaceae</taxon>
        <taxon>Desulfocucumis</taxon>
    </lineage>
</organism>
<feature type="transmembrane region" description="Helical" evidence="9">
    <location>
        <begin position="215"/>
        <end position="232"/>
    </location>
</feature>
<feature type="transmembrane region" description="Helical" evidence="9">
    <location>
        <begin position="94"/>
        <end position="118"/>
    </location>
</feature>
<keyword evidence="4 9" id="KW-0812">Transmembrane</keyword>
<evidence type="ECO:0000256" key="7">
    <source>
        <dbReference type="ARBA" id="ARBA00023136"/>
    </source>
</evidence>
<keyword evidence="6 9" id="KW-1133">Transmembrane helix</keyword>
<comment type="caution">
    <text evidence="10">The sequence shown here is derived from an EMBL/GenBank/DDBJ whole genome shotgun (WGS) entry which is preliminary data.</text>
</comment>
<evidence type="ECO:0000256" key="9">
    <source>
        <dbReference type="SAM" id="Phobius"/>
    </source>
</evidence>
<keyword evidence="7 9" id="KW-0472">Membrane</keyword>
<dbReference type="PANTHER" id="PTHR11795">
    <property type="entry name" value="BRANCHED-CHAIN AMINO ACID TRANSPORT SYSTEM PERMEASE PROTEIN LIVH"/>
    <property type="match status" value="1"/>
</dbReference>
<feature type="transmembrane region" description="Helical" evidence="9">
    <location>
        <begin position="6"/>
        <end position="33"/>
    </location>
</feature>
<evidence type="ECO:0000256" key="1">
    <source>
        <dbReference type="ARBA" id="ARBA00004651"/>
    </source>
</evidence>
<feature type="transmembrane region" description="Helical" evidence="9">
    <location>
        <begin position="63"/>
        <end position="82"/>
    </location>
</feature>
<evidence type="ECO:0000256" key="2">
    <source>
        <dbReference type="ARBA" id="ARBA00022448"/>
    </source>
</evidence>
<name>A0A2L2XEZ5_9FIRM</name>
<keyword evidence="3" id="KW-1003">Cell membrane</keyword>
<accession>A0A2L2XEZ5</accession>
<dbReference type="GO" id="GO:0005886">
    <property type="term" value="C:plasma membrane"/>
    <property type="evidence" value="ECO:0007669"/>
    <property type="project" value="UniProtKB-SubCell"/>
</dbReference>
<dbReference type="AlphaFoldDB" id="A0A2L2XEZ5"/>
<evidence type="ECO:0000313" key="10">
    <source>
        <dbReference type="EMBL" id="GBF34929.1"/>
    </source>
</evidence>
<evidence type="ECO:0000313" key="11">
    <source>
        <dbReference type="Proteomes" id="UP000239549"/>
    </source>
</evidence>
<dbReference type="CDD" id="cd06582">
    <property type="entry name" value="TM_PBP1_LivH_like"/>
    <property type="match status" value="1"/>
</dbReference>
<dbReference type="PANTHER" id="PTHR11795:SF445">
    <property type="entry name" value="AMINO ACID ABC TRANSPORTER PERMEASE PROTEIN"/>
    <property type="match status" value="1"/>
</dbReference>
<feature type="transmembrane region" description="Helical" evidence="9">
    <location>
        <begin position="239"/>
        <end position="257"/>
    </location>
</feature>
<evidence type="ECO:0000256" key="3">
    <source>
        <dbReference type="ARBA" id="ARBA00022475"/>
    </source>
</evidence>
<dbReference type="GO" id="GO:0006865">
    <property type="term" value="P:amino acid transport"/>
    <property type="evidence" value="ECO:0007669"/>
    <property type="project" value="UniProtKB-KW"/>
</dbReference>
<dbReference type="GO" id="GO:0022857">
    <property type="term" value="F:transmembrane transporter activity"/>
    <property type="evidence" value="ECO:0007669"/>
    <property type="project" value="InterPro"/>
</dbReference>
<protein>
    <submittedName>
        <fullName evidence="10">Branched-chain amino acid transport system permease protein LivH</fullName>
    </submittedName>
</protein>
<dbReference type="Pfam" id="PF02653">
    <property type="entry name" value="BPD_transp_2"/>
    <property type="match status" value="1"/>
</dbReference>
<comment type="subcellular location">
    <subcellularLocation>
        <location evidence="1">Cell membrane</location>
        <topology evidence="1">Multi-pass membrane protein</topology>
    </subcellularLocation>
</comment>
<keyword evidence="2" id="KW-0813">Transport</keyword>
<comment type="similarity">
    <text evidence="8">Belongs to the binding-protein-dependent transport system permease family. LivHM subfamily.</text>
</comment>
<feature type="transmembrane region" description="Helical" evidence="9">
    <location>
        <begin position="185"/>
        <end position="209"/>
    </location>
</feature>
<dbReference type="InterPro" id="IPR001851">
    <property type="entry name" value="ABC_transp_permease"/>
</dbReference>
<dbReference type="RefSeq" id="WP_165792177.1">
    <property type="nucleotide sequence ID" value="NZ_BFAV01000154.1"/>
</dbReference>
<feature type="transmembrane region" description="Helical" evidence="9">
    <location>
        <begin position="263"/>
        <end position="281"/>
    </location>
</feature>
<evidence type="ECO:0000256" key="5">
    <source>
        <dbReference type="ARBA" id="ARBA00022970"/>
    </source>
</evidence>
<evidence type="ECO:0000256" key="6">
    <source>
        <dbReference type="ARBA" id="ARBA00022989"/>
    </source>
</evidence>
<keyword evidence="11" id="KW-1185">Reference proteome</keyword>
<evidence type="ECO:0000256" key="4">
    <source>
        <dbReference type="ARBA" id="ARBA00022692"/>
    </source>
</evidence>